<evidence type="ECO:0000313" key="2">
    <source>
        <dbReference type="EMBL" id="AYV78406.1"/>
    </source>
</evidence>
<keyword evidence="1" id="KW-1133">Transmembrane helix</keyword>
<sequence length="181" mass="20850">MKYLIFYIIFIAFTGATQLILQSGSPYFFEFDCDYYEPIIGSKEIPKIGIKLNFIANGSVSFILMERPYNYSNIIDQFSIINKTNGLIDTTGQPGPIHFTYAIRNDEINKTICVNYTIENICNVYTFYTNIYFFLLCFILIVPACCILFYFVSKIYKLCNKSDDTPIENSRVPISEDPNLA</sequence>
<organism evidence="2">
    <name type="scientific">Edafosvirus sp</name>
    <dbReference type="NCBI Taxonomy" id="2487765"/>
    <lineage>
        <taxon>Viruses</taxon>
        <taxon>Varidnaviria</taxon>
        <taxon>Bamfordvirae</taxon>
        <taxon>Nucleocytoviricota</taxon>
        <taxon>Megaviricetes</taxon>
        <taxon>Imitervirales</taxon>
        <taxon>Mimiviridae</taxon>
        <taxon>Klosneuvirinae</taxon>
    </lineage>
</organism>
<name>A0A3G4ZU18_9VIRU</name>
<feature type="transmembrane region" description="Helical" evidence="1">
    <location>
        <begin position="131"/>
        <end position="152"/>
    </location>
</feature>
<gene>
    <name evidence="2" type="ORF">Edafosvirus12_5</name>
</gene>
<keyword evidence="1" id="KW-0812">Transmembrane</keyword>
<reference evidence="2" key="1">
    <citation type="submission" date="2018-10" db="EMBL/GenBank/DDBJ databases">
        <title>Hidden diversity of soil giant viruses.</title>
        <authorList>
            <person name="Schulz F."/>
            <person name="Alteio L."/>
            <person name="Goudeau D."/>
            <person name="Ryan E.M."/>
            <person name="Malmstrom R.R."/>
            <person name="Blanchard J."/>
            <person name="Woyke T."/>
        </authorList>
    </citation>
    <scope>NUCLEOTIDE SEQUENCE</scope>
    <source>
        <strain evidence="2">EDV1</strain>
    </source>
</reference>
<accession>A0A3G4ZU18</accession>
<keyword evidence="1" id="KW-0472">Membrane</keyword>
<dbReference type="EMBL" id="MK072077">
    <property type="protein sequence ID" value="AYV78406.1"/>
    <property type="molecule type" value="Genomic_DNA"/>
</dbReference>
<protein>
    <submittedName>
        <fullName evidence="2">Uncharacterized protein</fullName>
    </submittedName>
</protein>
<evidence type="ECO:0000256" key="1">
    <source>
        <dbReference type="SAM" id="Phobius"/>
    </source>
</evidence>
<proteinExistence type="predicted"/>